<sequence>MGASTKEKGVLKLVHPGRHVEYHRSSITAAEIMRKNPRHSITRPDFFKNPYIVVRPESIMVPGQVFYIVPNKTVYKLVKHRRSQLSSHPNESPNTSDHNQASQQISPSKSMAGRTPISEHKFHDQEQEGSSSCEENTLDDDDGDSLTFQARDYYLNRNGSAWGRTVNYGQQGTNLKSCMKKEGLVRVSPNLRVTFDFSTIIQYYYN</sequence>
<feature type="compositionally biased region" description="Polar residues" evidence="1">
    <location>
        <begin position="84"/>
        <end position="109"/>
    </location>
</feature>
<evidence type="ECO:0000313" key="3">
    <source>
        <dbReference type="Proteomes" id="UP001177003"/>
    </source>
</evidence>
<evidence type="ECO:0000256" key="1">
    <source>
        <dbReference type="SAM" id="MobiDB-lite"/>
    </source>
</evidence>
<protein>
    <submittedName>
        <fullName evidence="2">Uncharacterized protein</fullName>
    </submittedName>
</protein>
<reference evidence="2" key="1">
    <citation type="submission" date="2023-04" db="EMBL/GenBank/DDBJ databases">
        <authorList>
            <person name="Vijverberg K."/>
            <person name="Xiong W."/>
            <person name="Schranz E."/>
        </authorList>
    </citation>
    <scope>NUCLEOTIDE SEQUENCE</scope>
</reference>
<proteinExistence type="predicted"/>
<dbReference type="Pfam" id="PF14009">
    <property type="entry name" value="PADRE"/>
    <property type="match status" value="1"/>
</dbReference>
<feature type="region of interest" description="Disordered" evidence="1">
    <location>
        <begin position="80"/>
        <end position="142"/>
    </location>
</feature>
<dbReference type="PANTHER" id="PTHR33052">
    <property type="entry name" value="DUF4228 DOMAIN PROTEIN-RELATED"/>
    <property type="match status" value="1"/>
</dbReference>
<dbReference type="AlphaFoldDB" id="A0AA36EM53"/>
<dbReference type="Proteomes" id="UP001177003">
    <property type="component" value="Chromosome 9"/>
</dbReference>
<evidence type="ECO:0000313" key="2">
    <source>
        <dbReference type="EMBL" id="CAI9300808.1"/>
    </source>
</evidence>
<accession>A0AA36EM53</accession>
<feature type="compositionally biased region" description="Basic and acidic residues" evidence="1">
    <location>
        <begin position="117"/>
        <end position="126"/>
    </location>
</feature>
<dbReference type="EMBL" id="OX465085">
    <property type="protein sequence ID" value="CAI9300808.1"/>
    <property type="molecule type" value="Genomic_DNA"/>
</dbReference>
<dbReference type="InterPro" id="IPR025322">
    <property type="entry name" value="PADRE_dom"/>
</dbReference>
<gene>
    <name evidence="2" type="ORF">LSALG_LOCUS39416</name>
</gene>
<organism evidence="2 3">
    <name type="scientific">Lactuca saligna</name>
    <name type="common">Willowleaf lettuce</name>
    <dbReference type="NCBI Taxonomy" id="75948"/>
    <lineage>
        <taxon>Eukaryota</taxon>
        <taxon>Viridiplantae</taxon>
        <taxon>Streptophyta</taxon>
        <taxon>Embryophyta</taxon>
        <taxon>Tracheophyta</taxon>
        <taxon>Spermatophyta</taxon>
        <taxon>Magnoliopsida</taxon>
        <taxon>eudicotyledons</taxon>
        <taxon>Gunneridae</taxon>
        <taxon>Pentapetalae</taxon>
        <taxon>asterids</taxon>
        <taxon>campanulids</taxon>
        <taxon>Asterales</taxon>
        <taxon>Asteraceae</taxon>
        <taxon>Cichorioideae</taxon>
        <taxon>Cichorieae</taxon>
        <taxon>Lactucinae</taxon>
        <taxon>Lactuca</taxon>
    </lineage>
</organism>
<name>A0AA36EM53_LACSI</name>
<keyword evidence="3" id="KW-1185">Reference proteome</keyword>